<feature type="non-terminal residue" evidence="2">
    <location>
        <position position="1"/>
    </location>
</feature>
<name>A0A3E2GVA0_SCYLI</name>
<comment type="caution">
    <text evidence="2">The sequence shown here is derived from an EMBL/GenBank/DDBJ whole genome shotgun (WGS) entry which is preliminary data.</text>
</comment>
<organism evidence="2 3">
    <name type="scientific">Scytalidium lignicola</name>
    <name type="common">Hyphomycete</name>
    <dbReference type="NCBI Taxonomy" id="5539"/>
    <lineage>
        <taxon>Eukaryota</taxon>
        <taxon>Fungi</taxon>
        <taxon>Dikarya</taxon>
        <taxon>Ascomycota</taxon>
        <taxon>Pezizomycotina</taxon>
        <taxon>Leotiomycetes</taxon>
        <taxon>Leotiomycetes incertae sedis</taxon>
        <taxon>Scytalidium</taxon>
    </lineage>
</organism>
<dbReference type="AlphaFoldDB" id="A0A3E2GVA0"/>
<feature type="region of interest" description="Disordered" evidence="1">
    <location>
        <begin position="23"/>
        <end position="97"/>
    </location>
</feature>
<accession>A0A3E2GVA0</accession>
<proteinExistence type="predicted"/>
<reference evidence="2 3" key="1">
    <citation type="submission" date="2018-05" db="EMBL/GenBank/DDBJ databases">
        <title>Draft genome sequence of Scytalidium lignicola DSM 105466, a ubiquitous saprotrophic fungus.</title>
        <authorList>
            <person name="Buettner E."/>
            <person name="Gebauer A.M."/>
            <person name="Hofrichter M."/>
            <person name="Liers C."/>
            <person name="Kellner H."/>
        </authorList>
    </citation>
    <scope>NUCLEOTIDE SEQUENCE [LARGE SCALE GENOMIC DNA]</scope>
    <source>
        <strain evidence="2 3">DSM 105466</strain>
    </source>
</reference>
<dbReference type="Proteomes" id="UP000258309">
    <property type="component" value="Unassembled WGS sequence"/>
</dbReference>
<protein>
    <submittedName>
        <fullName evidence="2">Uncharacterized protein</fullName>
    </submittedName>
</protein>
<evidence type="ECO:0000256" key="1">
    <source>
        <dbReference type="SAM" id="MobiDB-lite"/>
    </source>
</evidence>
<feature type="non-terminal residue" evidence="2">
    <location>
        <position position="129"/>
    </location>
</feature>
<sequence length="129" mass="14120">MADQLIGKAVKGIAGGVGLVSEGISHHKQKKAARKSAEQNHSSSPPHTDERIQFEGQGRDSSFPGDDEVQWNLDDAQDEQAPVTDSNKPPAKTERDVHKITANFIERYPAHQYPPLAEIPKLPLPVLLP</sequence>
<gene>
    <name evidence="2" type="ORF">B7463_g11649</name>
</gene>
<evidence type="ECO:0000313" key="2">
    <source>
        <dbReference type="EMBL" id="RFU24693.1"/>
    </source>
</evidence>
<dbReference type="EMBL" id="NCSJ02000413">
    <property type="protein sequence ID" value="RFU24693.1"/>
    <property type="molecule type" value="Genomic_DNA"/>
</dbReference>
<evidence type="ECO:0000313" key="3">
    <source>
        <dbReference type="Proteomes" id="UP000258309"/>
    </source>
</evidence>
<keyword evidence="3" id="KW-1185">Reference proteome</keyword>